<keyword evidence="1" id="KW-1133">Transmembrane helix</keyword>
<evidence type="ECO:0000313" key="4">
    <source>
        <dbReference type="Proteomes" id="UP001320691"/>
    </source>
</evidence>
<gene>
    <name evidence="3" type="ORF">M2412_001150</name>
</gene>
<name>A0AAW5PHK0_9GAMM</name>
<dbReference type="Gene3D" id="2.60.40.10">
    <property type="entry name" value="Immunoglobulins"/>
    <property type="match status" value="2"/>
</dbReference>
<dbReference type="InterPro" id="IPR013783">
    <property type="entry name" value="Ig-like_fold"/>
</dbReference>
<dbReference type="InterPro" id="IPR006530">
    <property type="entry name" value="YD"/>
</dbReference>
<feature type="transmembrane region" description="Helical" evidence="1">
    <location>
        <begin position="29"/>
        <end position="52"/>
    </location>
</feature>
<dbReference type="Gene3D" id="2.60.120.380">
    <property type="match status" value="4"/>
</dbReference>
<evidence type="ECO:0000259" key="2">
    <source>
        <dbReference type="Pfam" id="PF01833"/>
    </source>
</evidence>
<dbReference type="InterPro" id="IPR031325">
    <property type="entry name" value="RHS_repeat"/>
</dbReference>
<reference evidence="3" key="1">
    <citation type="submission" date="2022-08" db="EMBL/GenBank/DDBJ databases">
        <title>Genomic analyses of the natural microbiome of Caenorhabditis elegans.</title>
        <authorList>
            <person name="Samuel B."/>
        </authorList>
    </citation>
    <scope>NUCLEOTIDE SEQUENCE</scope>
    <source>
        <strain evidence="3">BIGb0277</strain>
    </source>
</reference>
<sequence length="2271" mass="238566">MESIARRGAGIVRSLDAVHGKVSRLSTRFAAWVVCLLALMLALPASATSYVYDANGRLIAVTNDAGESARYVYDVMGNIQKVDRLAADQLALFSVTPGRGVSGMQVRLQGHAFSANAGANLVRFSGVTAAVLTASSSELVVIVPVGAVTGPVSVTVGAQTATSSTDFIVDQNARTPRIDGISPQVASAGTTIKVTGESLYPVAYQTTARIGTRAGVIGAAQNAELDFVVPTFAASGKVSVSTPYGMAVSPQDLFVLPSGIAAANIASFRRIAPDAPASAFSISTTGQQVAILVEAGAGEYLDAQFSGISAGNLGYTLYDPSNRQVVTGTANAGSPTVLLPPAASAGTYLLLIKPAQGPANWNLAIERSRKIAPGDEPVQLSTSIAGQRKRFVFGASVDQRLGLGLEDLSLSSGTIMSASVMSRDTTVVSSTCYVSDGGCQLNIRATQSAVHAIVFTPNTATQTFQAKVSLSNDMRLPLQREVPLDLVVPRRGQNARLFFSAQAGESLALQVMSQTTLPTGRNVNYAVYKPDGTLLTSANVTTHQLLNLPSVPQSGEYFVFVDGGYGATSSSRVLLSEGSASGGQVGGDAGEFETQSGGQSIYFNFTVSEVDQRLGVGISDLVLSSGTYVNVNVYRPDGASAGSTTCYATNGGCDVNLRAPMVGRYSVVVQPINATQTMRLNAWVSNDLQTVMPRETPFQLVIARPGQNARLYIDAEAGESLAIQIAGQATYPAGKTVYYYVYRPDGTLLTSATTTTLETVRLPTLSSGGRYMLFVDPIYGALLEARITLTDGRQSAMEIDAAAGEFIAPIAGHPAYFTFTTTTADQRLGLALRDIQLSTGTYVSMYVYGPGGASVNSTTCYPSQGGCELNIRASMVGVYSVVVTPQSPTQLMRFNATLSNDLYLDMMREQPLDLVIGRFGQNARLRFSAEAGENLAVQITGQSSSGNANVPYTIYKPDGTALTSVNTTAFENLRMMKLPASGEYFIFVDPYYGAAMQSRVLLTAGNGGDAIVDGDVAKVVTAVGGQATFTTFEVDEVDQRIGIGISDLLVSSGTYATVNVYRPNGTSVVSSTCYQSNNGCDLNLRAPEAGIYGIVVAPQNATQLLDYALTVSNDLRRTLPRETTIAFDVPRRGQNARLTFNAQAGETLGLQIAGQSTLPAARAVSYQVYKPDGTSLTSRSVTSFDTLNLPTLPTSGEYMVFVDPNYGAAVTAQLRLTTGEGTGTEIDGTPGEFSTTQPGQPTYMTFQAAAGDQLSLGISDLVVSSGTYVSVNVYRPGGASAASTTCYVSNQGCALNISAVDGGTYSVVTTPQSASQTAQFKATLSRDLRLTLARNEPLDLVIPRRGQRARLTFAGQAGDALALQVAGQSTFPAGRTVYYRVYKPDGTSLNSLSSSSFGAQELRLPTTGTYQVLVETTYGETVSSRVTLAAGKNQPVDGDPSEVATSIGGQSVHAIFHAAAGQRLGIGIYDLVVSTGSYVGITVYRPDGSTSTSTTCYASNQGCKINLAPGMTGDYSIAVTPQSAAQTFAYKLIVSQDQTGLLQPNEPLDLHLSRRGKNARLDFIGQAGDALALQVAGQSTFPVAGTVYYRIYKPDGSLLASLSTGAFGAQELRLPVAGSYQVFVDSAYGETVRSRLWLASGAVQPVDGDPVEIDTGFGGQATHAIFQATAGQRLGIGIYDLSVSSGSYVGVAVYRPDGSMSTSTTCYASNQGCKINLSPGMTGSYSIAITPQSAVQTFAYKLQVSQDQRGVLQFNQPLDLVLSRRGQNARLTFAGQPGDALSLQIAGQSTFPTARTVYYRVYRPDGTSLTTLSTTSHGAQELRLPTAGTYEVFVDSGYGETVQSRLSLASGPIQPVDGDPTEVNSGFGGQATYAVFHATMGQPLGIGIYDLTVSSGSYVGITVYRPDGSTSTSTNCYVSSNGCKMSITPGITGAYSIVMTPQSASQTFAYKVLVSQDQTGVLQLDRSLDLDLARRGQSARLSFNGHAGQWLSLQVAGQSTVPAARAIYYRVYRPDGTQMTSVSTTAFDAIRLPALPVTGEYTVLVDPAQGETVRARLTLASGASTLALNGGSAAVSTIVGGQEVFLAFNATAGQRVGIGLRDIQLSSGTYFNAEVYRPDGSIVTAACYAQYGGCEMDVAANADGVYRLFVKPQVSTQKIQLTATASTDVQASLERNVLFPLSLARPGQNGWIGFEGASGESLSLQMTDHTTQPSGGNISYVIYKPDGTSLTSANINSSRVLQLPTLTASGTYRIRVNPNYGMPFDVGLTLK</sequence>
<feature type="domain" description="IPT/TIG" evidence="2">
    <location>
        <begin position="94"/>
        <end position="166"/>
    </location>
</feature>
<proteinExistence type="predicted"/>
<evidence type="ECO:0000313" key="3">
    <source>
        <dbReference type="EMBL" id="MCS4279183.1"/>
    </source>
</evidence>
<evidence type="ECO:0000256" key="1">
    <source>
        <dbReference type="SAM" id="Phobius"/>
    </source>
</evidence>
<dbReference type="RefSeq" id="WP_259259953.1">
    <property type="nucleotide sequence ID" value="NZ_JANUEK010000002.1"/>
</dbReference>
<comment type="caution">
    <text evidence="3">The sequence shown here is derived from an EMBL/GenBank/DDBJ whole genome shotgun (WGS) entry which is preliminary data.</text>
</comment>
<dbReference type="InterPro" id="IPR014756">
    <property type="entry name" value="Ig_E-set"/>
</dbReference>
<dbReference type="Pfam" id="PF01833">
    <property type="entry name" value="TIG"/>
    <property type="match status" value="1"/>
</dbReference>
<keyword evidence="1" id="KW-0472">Membrane</keyword>
<dbReference type="Proteomes" id="UP001320691">
    <property type="component" value="Unassembled WGS sequence"/>
</dbReference>
<dbReference type="Pfam" id="PF05593">
    <property type="entry name" value="RHS_repeat"/>
    <property type="match status" value="1"/>
</dbReference>
<protein>
    <submittedName>
        <fullName evidence="3">YD repeat-containing protein</fullName>
    </submittedName>
</protein>
<dbReference type="InterPro" id="IPR002909">
    <property type="entry name" value="IPT_dom"/>
</dbReference>
<dbReference type="SUPFAM" id="SSF81296">
    <property type="entry name" value="E set domains"/>
    <property type="match status" value="2"/>
</dbReference>
<keyword evidence="1" id="KW-0812">Transmembrane</keyword>
<dbReference type="EMBL" id="JANUEK010000002">
    <property type="protein sequence ID" value="MCS4279183.1"/>
    <property type="molecule type" value="Genomic_DNA"/>
</dbReference>
<dbReference type="NCBIfam" id="TIGR01643">
    <property type="entry name" value="YD_repeat_2x"/>
    <property type="match status" value="1"/>
</dbReference>
<organism evidence="3 4">
    <name type="scientific">Stenotrophomonas rhizophila</name>
    <dbReference type="NCBI Taxonomy" id="216778"/>
    <lineage>
        <taxon>Bacteria</taxon>
        <taxon>Pseudomonadati</taxon>
        <taxon>Pseudomonadota</taxon>
        <taxon>Gammaproteobacteria</taxon>
        <taxon>Lysobacterales</taxon>
        <taxon>Lysobacteraceae</taxon>
        <taxon>Stenotrophomonas</taxon>
    </lineage>
</organism>
<accession>A0AAW5PHK0</accession>